<feature type="region of interest" description="Disordered" evidence="1">
    <location>
        <begin position="1"/>
        <end position="61"/>
    </location>
</feature>
<organism evidence="2 3">
    <name type="scientific">Nocardioides zeae</name>
    <dbReference type="NCBI Taxonomy" id="1457234"/>
    <lineage>
        <taxon>Bacteria</taxon>
        <taxon>Bacillati</taxon>
        <taxon>Actinomycetota</taxon>
        <taxon>Actinomycetes</taxon>
        <taxon>Propionibacteriales</taxon>
        <taxon>Nocardioidaceae</taxon>
        <taxon>Nocardioides</taxon>
    </lineage>
</organism>
<evidence type="ECO:0000313" key="3">
    <source>
        <dbReference type="Proteomes" id="UP000468687"/>
    </source>
</evidence>
<dbReference type="AlphaFoldDB" id="A0A6P0HK33"/>
<dbReference type="Proteomes" id="UP000468687">
    <property type="component" value="Unassembled WGS sequence"/>
</dbReference>
<protein>
    <submittedName>
        <fullName evidence="2">Uncharacterized protein</fullName>
    </submittedName>
</protein>
<feature type="compositionally biased region" description="Low complexity" evidence="1">
    <location>
        <begin position="47"/>
        <end position="61"/>
    </location>
</feature>
<reference evidence="2 3" key="1">
    <citation type="journal article" date="2014" name="Int. J. Syst. Evol. Microbiol.">
        <title>Nocardioides zeae sp. nov., isolated from the stem of Zea mays.</title>
        <authorList>
            <person name="Glaeser S.P."/>
            <person name="McInroy J.A."/>
            <person name="Busse H.J."/>
            <person name="Kampfer P."/>
        </authorList>
    </citation>
    <scope>NUCLEOTIDE SEQUENCE [LARGE SCALE GENOMIC DNA]</scope>
    <source>
        <strain evidence="2 3">JCM 30728</strain>
    </source>
</reference>
<comment type="caution">
    <text evidence="2">The sequence shown here is derived from an EMBL/GenBank/DDBJ whole genome shotgun (WGS) entry which is preliminary data.</text>
</comment>
<dbReference type="RefSeq" id="WP_163772487.1">
    <property type="nucleotide sequence ID" value="NZ_JAAGXA010000007.1"/>
</dbReference>
<gene>
    <name evidence="2" type="ORF">G3T38_11730</name>
</gene>
<accession>A0A6P0HK33</accession>
<proteinExistence type="predicted"/>
<dbReference type="EMBL" id="JAAGXA010000007">
    <property type="protein sequence ID" value="NEN78946.1"/>
    <property type="molecule type" value="Genomic_DNA"/>
</dbReference>
<sequence length="82" mass="8357">MSTEKSPAEELRTEDPTTEPTLEGDAREAEAGQPVAGAEEEPDGGDDPTPAAADVAPTTDAPDAAAALEESGGEHIIEARQD</sequence>
<name>A0A6P0HK33_9ACTN</name>
<keyword evidence="3" id="KW-1185">Reference proteome</keyword>
<feature type="compositionally biased region" description="Basic and acidic residues" evidence="1">
    <location>
        <begin position="1"/>
        <end position="15"/>
    </location>
</feature>
<evidence type="ECO:0000256" key="1">
    <source>
        <dbReference type="SAM" id="MobiDB-lite"/>
    </source>
</evidence>
<evidence type="ECO:0000313" key="2">
    <source>
        <dbReference type="EMBL" id="NEN78946.1"/>
    </source>
</evidence>